<keyword evidence="6" id="KW-1133">Transmembrane helix</keyword>
<reference evidence="8" key="2">
    <citation type="journal article" date="2021" name="PeerJ">
        <title>Extensive microbial diversity within the chicken gut microbiome revealed by metagenomics and culture.</title>
        <authorList>
            <person name="Gilroy R."/>
            <person name="Ravi A."/>
            <person name="Getino M."/>
            <person name="Pursley I."/>
            <person name="Horton D.L."/>
            <person name="Alikhan N.F."/>
            <person name="Baker D."/>
            <person name="Gharbi K."/>
            <person name="Hall N."/>
            <person name="Watson M."/>
            <person name="Adriaenssens E.M."/>
            <person name="Foster-Nyarko E."/>
            <person name="Jarju S."/>
            <person name="Secka A."/>
            <person name="Antonio M."/>
            <person name="Oren A."/>
            <person name="Chaudhuri R.R."/>
            <person name="La Ragione R."/>
            <person name="Hildebrand F."/>
            <person name="Pallen M.J."/>
        </authorList>
    </citation>
    <scope>NUCLEOTIDE SEQUENCE</scope>
    <source>
        <strain evidence="8">B3-4054</strain>
    </source>
</reference>
<evidence type="ECO:0000313" key="9">
    <source>
        <dbReference type="Proteomes" id="UP000823616"/>
    </source>
</evidence>
<feature type="transmembrane region" description="Helical" evidence="6">
    <location>
        <begin position="321"/>
        <end position="342"/>
    </location>
</feature>
<evidence type="ECO:0000256" key="6">
    <source>
        <dbReference type="SAM" id="Phobius"/>
    </source>
</evidence>
<organism evidence="8 9">
    <name type="scientific">Candidatus Avitreponema avistercoris</name>
    <dbReference type="NCBI Taxonomy" id="2840705"/>
    <lineage>
        <taxon>Bacteria</taxon>
        <taxon>Pseudomonadati</taxon>
        <taxon>Spirochaetota</taxon>
        <taxon>Spirochaetia</taxon>
        <taxon>Spirochaetales</taxon>
        <taxon>Candidatus Avitreponema</taxon>
    </lineage>
</organism>
<keyword evidence="1" id="KW-0808">Transferase</keyword>
<proteinExistence type="predicted"/>
<dbReference type="InterPro" id="IPR000719">
    <property type="entry name" value="Prot_kinase_dom"/>
</dbReference>
<evidence type="ECO:0000256" key="2">
    <source>
        <dbReference type="ARBA" id="ARBA00022741"/>
    </source>
</evidence>
<comment type="caution">
    <text evidence="8">The sequence shown here is derived from an EMBL/GenBank/DDBJ whole genome shotgun (WGS) entry which is preliminary data.</text>
</comment>
<evidence type="ECO:0000256" key="5">
    <source>
        <dbReference type="SAM" id="MobiDB-lite"/>
    </source>
</evidence>
<keyword evidence="4" id="KW-0067">ATP-binding</keyword>
<dbReference type="Proteomes" id="UP000823616">
    <property type="component" value="Unassembled WGS sequence"/>
</dbReference>
<evidence type="ECO:0000256" key="1">
    <source>
        <dbReference type="ARBA" id="ARBA00022679"/>
    </source>
</evidence>
<gene>
    <name evidence="8" type="ORF">IAA96_04540</name>
</gene>
<keyword evidence="6" id="KW-0472">Membrane</keyword>
<name>A0A9D9EPI4_9SPIR</name>
<dbReference type="Gene3D" id="1.10.510.10">
    <property type="entry name" value="Transferase(Phosphotransferase) domain 1"/>
    <property type="match status" value="1"/>
</dbReference>
<feature type="domain" description="Protein kinase" evidence="7">
    <location>
        <begin position="10"/>
        <end position="282"/>
    </location>
</feature>
<dbReference type="CDD" id="cd14014">
    <property type="entry name" value="STKc_PknB_like"/>
    <property type="match status" value="1"/>
</dbReference>
<keyword evidence="3 8" id="KW-0418">Kinase</keyword>
<protein>
    <submittedName>
        <fullName evidence="8">Serine/threonine protein kinase</fullName>
    </submittedName>
</protein>
<dbReference type="PANTHER" id="PTHR43289">
    <property type="entry name" value="MITOGEN-ACTIVATED PROTEIN KINASE KINASE KINASE 20-RELATED"/>
    <property type="match status" value="1"/>
</dbReference>
<dbReference type="PROSITE" id="PS00108">
    <property type="entry name" value="PROTEIN_KINASE_ST"/>
    <property type="match status" value="1"/>
</dbReference>
<evidence type="ECO:0000256" key="3">
    <source>
        <dbReference type="ARBA" id="ARBA00022777"/>
    </source>
</evidence>
<dbReference type="Pfam" id="PF00069">
    <property type="entry name" value="Pkinase"/>
    <property type="match status" value="1"/>
</dbReference>
<keyword evidence="8" id="KW-0723">Serine/threonine-protein kinase</keyword>
<accession>A0A9D9EPI4</accession>
<dbReference type="GO" id="GO:0004674">
    <property type="term" value="F:protein serine/threonine kinase activity"/>
    <property type="evidence" value="ECO:0007669"/>
    <property type="project" value="UniProtKB-KW"/>
</dbReference>
<feature type="region of interest" description="Disordered" evidence="5">
    <location>
        <begin position="160"/>
        <end position="186"/>
    </location>
</feature>
<dbReference type="AlphaFoldDB" id="A0A9D9EPI4"/>
<sequence length="540" mass="58617">MKIPETIGKYKIDCLLAEGGQGAVFKAVHPELKRFVIIKKMSLRGKVMSGRFRREAGILMDMNNIHIVHLYDYFAENGAQYIVMEFVDGMPLSALLKKMKTFPPQMAAVIVLDIALALKYAHEKGIVHRDVKPANILISKRGEVKLADFGIAAEDSGSAPAAQAGKAEPAKRAGGRGSRSSAAGDLTVTGSAIGTPAYMPPEQFEDAGSVDGRADIYSLGVVFYEMLAGVKPPPGANGLSVAKKASGIPAGIRRLIRKMTRRKKERRFRTLDPVIAKLRAYLKPYPQRGIRIAMIKNMAGISASGTQFAPVRSGVRRVCSAVLAALCLSGVLAAAVHTGFFYRTLLRPFYTPADLSVRVPSRFLPAGGARFHVSYFTDDGGSIPEVESAAGILKARKDVSGNPAGTDDSGVLFSGRTVFLRPGEYRVKLTFGPRVWWRSFSVGQERAVLQIPFPAVPEKPLRVSVSVRDAVTRREIPGASVSVLDGGRAVPLSEYPDGLTAGKIWRFRCEAGGYTGKEFSLRLEWYQDELFLEADLVPES</sequence>
<dbReference type="PANTHER" id="PTHR43289:SF6">
    <property type="entry name" value="SERINE_THREONINE-PROTEIN KINASE NEKL-3"/>
    <property type="match status" value="1"/>
</dbReference>
<keyword evidence="6" id="KW-0812">Transmembrane</keyword>
<dbReference type="PROSITE" id="PS50011">
    <property type="entry name" value="PROTEIN_KINASE_DOM"/>
    <property type="match status" value="1"/>
</dbReference>
<dbReference type="InterPro" id="IPR008271">
    <property type="entry name" value="Ser/Thr_kinase_AS"/>
</dbReference>
<evidence type="ECO:0000313" key="8">
    <source>
        <dbReference type="EMBL" id="MBO8450356.1"/>
    </source>
</evidence>
<dbReference type="GO" id="GO:0005524">
    <property type="term" value="F:ATP binding"/>
    <property type="evidence" value="ECO:0007669"/>
    <property type="project" value="UniProtKB-KW"/>
</dbReference>
<dbReference type="SMART" id="SM00220">
    <property type="entry name" value="S_TKc"/>
    <property type="match status" value="1"/>
</dbReference>
<reference evidence="8" key="1">
    <citation type="submission" date="2020-10" db="EMBL/GenBank/DDBJ databases">
        <authorList>
            <person name="Gilroy R."/>
        </authorList>
    </citation>
    <scope>NUCLEOTIDE SEQUENCE</scope>
    <source>
        <strain evidence="8">B3-4054</strain>
    </source>
</reference>
<evidence type="ECO:0000256" key="4">
    <source>
        <dbReference type="ARBA" id="ARBA00022840"/>
    </source>
</evidence>
<dbReference type="InterPro" id="IPR011009">
    <property type="entry name" value="Kinase-like_dom_sf"/>
</dbReference>
<dbReference type="EMBL" id="JADIMS010000075">
    <property type="protein sequence ID" value="MBO8450356.1"/>
    <property type="molecule type" value="Genomic_DNA"/>
</dbReference>
<evidence type="ECO:0000259" key="7">
    <source>
        <dbReference type="PROSITE" id="PS50011"/>
    </source>
</evidence>
<keyword evidence="2" id="KW-0547">Nucleotide-binding</keyword>
<dbReference type="SUPFAM" id="SSF56112">
    <property type="entry name" value="Protein kinase-like (PK-like)"/>
    <property type="match status" value="1"/>
</dbReference>